<dbReference type="Pfam" id="PF13456">
    <property type="entry name" value="RVT_3"/>
    <property type="match status" value="1"/>
</dbReference>
<protein>
    <recommendedName>
        <fullName evidence="2">RNase H type-1 domain-containing protein</fullName>
    </recommendedName>
</protein>
<dbReference type="CDD" id="cd09279">
    <property type="entry name" value="RNase_HI_like"/>
    <property type="match status" value="1"/>
</dbReference>
<dbReference type="PROSITE" id="PS50879">
    <property type="entry name" value="RNASE_H_1"/>
    <property type="match status" value="1"/>
</dbReference>
<evidence type="ECO:0000313" key="4">
    <source>
        <dbReference type="Proteomes" id="UP001231189"/>
    </source>
</evidence>
<dbReference type="Gene3D" id="3.30.420.10">
    <property type="entry name" value="Ribonuclease H-like superfamily/Ribonuclease H"/>
    <property type="match status" value="1"/>
</dbReference>
<evidence type="ECO:0000313" key="3">
    <source>
        <dbReference type="EMBL" id="KAK1649435.1"/>
    </source>
</evidence>
<name>A0AAD8SCC1_LOLMU</name>
<feature type="region of interest" description="Disordered" evidence="1">
    <location>
        <begin position="348"/>
        <end position="368"/>
    </location>
</feature>
<dbReference type="EMBL" id="JAUUTY010000004">
    <property type="protein sequence ID" value="KAK1649435.1"/>
    <property type="molecule type" value="Genomic_DNA"/>
</dbReference>
<organism evidence="3 4">
    <name type="scientific">Lolium multiflorum</name>
    <name type="common">Italian ryegrass</name>
    <name type="synonym">Lolium perenne subsp. multiflorum</name>
    <dbReference type="NCBI Taxonomy" id="4521"/>
    <lineage>
        <taxon>Eukaryota</taxon>
        <taxon>Viridiplantae</taxon>
        <taxon>Streptophyta</taxon>
        <taxon>Embryophyta</taxon>
        <taxon>Tracheophyta</taxon>
        <taxon>Spermatophyta</taxon>
        <taxon>Magnoliopsida</taxon>
        <taxon>Liliopsida</taxon>
        <taxon>Poales</taxon>
        <taxon>Poaceae</taxon>
        <taxon>BOP clade</taxon>
        <taxon>Pooideae</taxon>
        <taxon>Poodae</taxon>
        <taxon>Poeae</taxon>
        <taxon>Poeae Chloroplast Group 2 (Poeae type)</taxon>
        <taxon>Loliodinae</taxon>
        <taxon>Loliinae</taxon>
        <taxon>Lolium</taxon>
    </lineage>
</organism>
<keyword evidence="4" id="KW-1185">Reference proteome</keyword>
<comment type="caution">
    <text evidence="3">The sequence shown here is derived from an EMBL/GenBank/DDBJ whole genome shotgun (WGS) entry which is preliminary data.</text>
</comment>
<accession>A0AAD8SCC1</accession>
<feature type="domain" description="RNase H type-1" evidence="2">
    <location>
        <begin position="203"/>
        <end position="333"/>
    </location>
</feature>
<dbReference type="PANTHER" id="PTHR48475">
    <property type="entry name" value="RIBONUCLEASE H"/>
    <property type="match status" value="1"/>
</dbReference>
<dbReference type="Proteomes" id="UP001231189">
    <property type="component" value="Unassembled WGS sequence"/>
</dbReference>
<dbReference type="PANTHER" id="PTHR48475:SF2">
    <property type="entry name" value="RIBONUCLEASE H"/>
    <property type="match status" value="1"/>
</dbReference>
<dbReference type="InterPro" id="IPR002156">
    <property type="entry name" value="RNaseH_domain"/>
</dbReference>
<dbReference type="SUPFAM" id="SSF53098">
    <property type="entry name" value="Ribonuclease H-like"/>
    <property type="match status" value="1"/>
</dbReference>
<reference evidence="3" key="1">
    <citation type="submission" date="2023-07" db="EMBL/GenBank/DDBJ databases">
        <title>A chromosome-level genome assembly of Lolium multiflorum.</title>
        <authorList>
            <person name="Chen Y."/>
            <person name="Copetti D."/>
            <person name="Kolliker R."/>
            <person name="Studer B."/>
        </authorList>
    </citation>
    <scope>NUCLEOTIDE SEQUENCE</scope>
    <source>
        <strain evidence="3">02402/16</strain>
        <tissue evidence="3">Leaf</tissue>
    </source>
</reference>
<dbReference type="InterPro" id="IPR012337">
    <property type="entry name" value="RNaseH-like_sf"/>
</dbReference>
<dbReference type="InterPro" id="IPR036397">
    <property type="entry name" value="RNaseH_sf"/>
</dbReference>
<evidence type="ECO:0000256" key="1">
    <source>
        <dbReference type="SAM" id="MobiDB-lite"/>
    </source>
</evidence>
<evidence type="ECO:0000259" key="2">
    <source>
        <dbReference type="PROSITE" id="PS50879"/>
    </source>
</evidence>
<proteinExistence type="predicted"/>
<gene>
    <name evidence="3" type="ORF">QYE76_067240</name>
</gene>
<dbReference type="GO" id="GO:0003676">
    <property type="term" value="F:nucleic acid binding"/>
    <property type="evidence" value="ECO:0007669"/>
    <property type="project" value="InterPro"/>
</dbReference>
<dbReference type="AlphaFoldDB" id="A0AAD8SCC1"/>
<dbReference type="GO" id="GO:0004523">
    <property type="term" value="F:RNA-DNA hybrid ribonuclease activity"/>
    <property type="evidence" value="ECO:0007669"/>
    <property type="project" value="InterPro"/>
</dbReference>
<sequence length="461" mass="51616">MARSRSSTSSTASNAVDRGKQIETGLVDFVPHPPSRLDAYAYLEEPMEMSFGKFHFHIEKEGAYCLEIPISSGLSAVDPNFSSSASSIESGDEETSSPRFISTRASEKLVKIFSDMSFESSADSYISDDSSDTDSFNFIDKSITVGKVFTNLYDGVTKPEKVQNPKYHQIYAIGEPSRTEPATSEAFDDAEWMELQNTGPPDLSRTWTMNFDGSKRLEGAGAGVILISPEGDKLKYVLRMTFPNASNNEAEYEALIHGMKMAKACGATRLKIFGDSQLVAQQVMNQCDAVNDSMVAYKEVYNELEKLFDGCEVNHISRLSNDEVDVLANIGSQCLAIPPGVFWEEITERSTKPKKAQKKQKDEKTLTGPKEVLEEEEEQELVMMVQVPWMQAYISYILRKEIPDDPVEARRVIRRSKAFTVVKGELYKRSISGVLQRIKDKKTGAPEKNPWNVAQLRRFYA</sequence>